<dbReference type="OrthoDB" id="4146344at2"/>
<proteinExistence type="predicted"/>
<reference evidence="4" key="1">
    <citation type="submission" date="2016-10" db="EMBL/GenBank/DDBJ databases">
        <authorList>
            <person name="Varghese N."/>
            <person name="Submissions S."/>
        </authorList>
    </citation>
    <scope>NUCLEOTIDE SEQUENCE [LARGE SCALE GENOMIC DNA]</scope>
    <source>
        <strain evidence="4">DSM 17616</strain>
    </source>
</reference>
<gene>
    <name evidence="3" type="ORF">SAMN05660691_03626</name>
</gene>
<feature type="domain" description="NGO1945-like C-terminal" evidence="2">
    <location>
        <begin position="143"/>
        <end position="237"/>
    </location>
</feature>
<dbReference type="Pfam" id="PF09836">
    <property type="entry name" value="DUF2063"/>
    <property type="match status" value="1"/>
</dbReference>
<evidence type="ECO:0000313" key="4">
    <source>
        <dbReference type="Proteomes" id="UP000199371"/>
    </source>
</evidence>
<dbReference type="RefSeq" id="WP_092796301.1">
    <property type="nucleotide sequence ID" value="NZ_FNXF01000018.1"/>
</dbReference>
<organism evidence="3 4">
    <name type="scientific">Rheinheimera pacifica</name>
    <dbReference type="NCBI Taxonomy" id="173990"/>
    <lineage>
        <taxon>Bacteria</taxon>
        <taxon>Pseudomonadati</taxon>
        <taxon>Pseudomonadota</taxon>
        <taxon>Gammaproteobacteria</taxon>
        <taxon>Chromatiales</taxon>
        <taxon>Chromatiaceae</taxon>
        <taxon>Rheinheimera</taxon>
    </lineage>
</organism>
<dbReference type="InterPro" id="IPR044922">
    <property type="entry name" value="DUF2063_N_sf"/>
</dbReference>
<dbReference type="STRING" id="173990.SAMN05660691_03626"/>
<dbReference type="Proteomes" id="UP000199371">
    <property type="component" value="Unassembled WGS sequence"/>
</dbReference>
<evidence type="ECO:0000313" key="3">
    <source>
        <dbReference type="EMBL" id="SEI09820.1"/>
    </source>
</evidence>
<keyword evidence="4" id="KW-1185">Reference proteome</keyword>
<dbReference type="EMBL" id="FNXF01000018">
    <property type="protein sequence ID" value="SEI09820.1"/>
    <property type="molecule type" value="Genomic_DNA"/>
</dbReference>
<evidence type="ECO:0000259" key="2">
    <source>
        <dbReference type="Pfam" id="PF22106"/>
    </source>
</evidence>
<dbReference type="AlphaFoldDB" id="A0A1H6NFV8"/>
<dbReference type="InterPro" id="IPR054098">
    <property type="entry name" value="NGO1945-like_C"/>
</dbReference>
<name>A0A1H6NFV8_9GAMM</name>
<dbReference type="Pfam" id="PF22106">
    <property type="entry name" value="NGO1945_C"/>
    <property type="match status" value="1"/>
</dbReference>
<feature type="domain" description="Putative DNA-binding" evidence="1">
    <location>
        <begin position="5"/>
        <end position="91"/>
    </location>
</feature>
<evidence type="ECO:0000259" key="1">
    <source>
        <dbReference type="Pfam" id="PF09836"/>
    </source>
</evidence>
<dbReference type="InterPro" id="IPR018640">
    <property type="entry name" value="DUF2063"/>
</dbReference>
<sequence>MQFQQIQQAFIAHIKDPEHQSAPTGIEDRRMAIYRELFFNNMEGFIASAFPVLKSLYKEADWQALVRQFFIQYQCSSPYFLHIAEHFLHYLQQDYVTAECDPVFMLELAHYEWTELYLATKQLPQAETPLATEQITQAPLYLSSLAMVLAYPYKVHEISTAYQPEGPGEVQYYLLYRNAADEVKFVLINQLTAALLQTLQQSAGSTLAAVVQQLLPLLPQFSAQQLMQGATALLQDFAAKGVLVSFQAQQNSLP</sequence>
<dbReference type="Gene3D" id="3.90.930.50">
    <property type="match status" value="1"/>
</dbReference>
<dbReference type="Gene3D" id="1.10.150.690">
    <property type="entry name" value="DUF2063"/>
    <property type="match status" value="1"/>
</dbReference>
<protein>
    <submittedName>
        <fullName evidence="3">Uncharacterized protein</fullName>
    </submittedName>
</protein>
<accession>A0A1H6NFV8</accession>